<dbReference type="eggNOG" id="ENOG502RMEY">
    <property type="taxonomic scope" value="Eukaryota"/>
</dbReference>
<feature type="signal peptide" evidence="2">
    <location>
        <begin position="1"/>
        <end position="22"/>
    </location>
</feature>
<dbReference type="GeneID" id="27902040"/>
<gene>
    <name evidence="3" type="ORF">SEPMUDRAFT_148404</name>
</gene>
<dbReference type="STRING" id="692275.M3D9M2"/>
<accession>M3D9M2</accession>
<organism evidence="3 4">
    <name type="scientific">Sphaerulina musiva (strain SO2202)</name>
    <name type="common">Poplar stem canker fungus</name>
    <name type="synonym">Septoria musiva</name>
    <dbReference type="NCBI Taxonomy" id="692275"/>
    <lineage>
        <taxon>Eukaryota</taxon>
        <taxon>Fungi</taxon>
        <taxon>Dikarya</taxon>
        <taxon>Ascomycota</taxon>
        <taxon>Pezizomycotina</taxon>
        <taxon>Dothideomycetes</taxon>
        <taxon>Dothideomycetidae</taxon>
        <taxon>Mycosphaerellales</taxon>
        <taxon>Mycosphaerellaceae</taxon>
        <taxon>Sphaerulina</taxon>
    </lineage>
</organism>
<keyword evidence="4" id="KW-1185">Reference proteome</keyword>
<dbReference type="RefSeq" id="XP_016762926.1">
    <property type="nucleotide sequence ID" value="XM_016904903.1"/>
</dbReference>
<dbReference type="Proteomes" id="UP000016931">
    <property type="component" value="Unassembled WGS sequence"/>
</dbReference>
<feature type="chain" id="PRO_5004032857" description="GPI anchored protein" evidence="2">
    <location>
        <begin position="23"/>
        <end position="255"/>
    </location>
</feature>
<evidence type="ECO:0000313" key="4">
    <source>
        <dbReference type="Proteomes" id="UP000016931"/>
    </source>
</evidence>
<reference evidence="3 4" key="1">
    <citation type="journal article" date="2012" name="PLoS Pathog.">
        <title>Diverse lifestyles and strategies of plant pathogenesis encoded in the genomes of eighteen Dothideomycetes fungi.</title>
        <authorList>
            <person name="Ohm R.A."/>
            <person name="Feau N."/>
            <person name="Henrissat B."/>
            <person name="Schoch C.L."/>
            <person name="Horwitz B.A."/>
            <person name="Barry K.W."/>
            <person name="Condon B.J."/>
            <person name="Copeland A.C."/>
            <person name="Dhillon B."/>
            <person name="Glaser F."/>
            <person name="Hesse C.N."/>
            <person name="Kosti I."/>
            <person name="LaButti K."/>
            <person name="Lindquist E.A."/>
            <person name="Lucas S."/>
            <person name="Salamov A.A."/>
            <person name="Bradshaw R.E."/>
            <person name="Ciuffetti L."/>
            <person name="Hamelin R.C."/>
            <person name="Kema G.H.J."/>
            <person name="Lawrence C."/>
            <person name="Scott J.A."/>
            <person name="Spatafora J.W."/>
            <person name="Turgeon B.G."/>
            <person name="de Wit P.J.G.M."/>
            <person name="Zhong S."/>
            <person name="Goodwin S.B."/>
            <person name="Grigoriev I.V."/>
        </authorList>
    </citation>
    <scope>NUCLEOTIDE SEQUENCE [LARGE SCALE GENOMIC DNA]</scope>
    <source>
        <strain evidence="3 4">SO2202</strain>
    </source>
</reference>
<evidence type="ECO:0000313" key="3">
    <source>
        <dbReference type="EMBL" id="EMF14805.1"/>
    </source>
</evidence>
<protein>
    <recommendedName>
        <fullName evidence="5">GPI anchored protein</fullName>
    </recommendedName>
</protein>
<dbReference type="AlphaFoldDB" id="M3D9M2"/>
<name>M3D9M2_SPHMS</name>
<evidence type="ECO:0000256" key="2">
    <source>
        <dbReference type="SAM" id="SignalP"/>
    </source>
</evidence>
<keyword evidence="2" id="KW-0732">Signal</keyword>
<proteinExistence type="predicted"/>
<dbReference type="HOGENOM" id="CLU_1152208_0_0_1"/>
<sequence length="255" mass="24785">MFSPQFSLLAIMASSLALSALAQDSSSSSSSSSTTASSADVTATTTTTSAPSINNAETTITALFGSATTGFVGSVVSANPCETTLAVVCDSEDPNPVDVCVLVPDVTATVILGPSAYAFIYATSTAGGLITIAESCDLDGPSGSFTGATCTASVYASIAGVSTSSATVATITDDAEFFSYAPVPITAGASSLPTAGATCDAEAAAAATQTERGDEDAERTSSAGAVPTARVGEVLYKILVPVGAAVVAAGAGGLV</sequence>
<dbReference type="EMBL" id="KB456262">
    <property type="protein sequence ID" value="EMF14805.1"/>
    <property type="molecule type" value="Genomic_DNA"/>
</dbReference>
<evidence type="ECO:0008006" key="5">
    <source>
        <dbReference type="Google" id="ProtNLM"/>
    </source>
</evidence>
<feature type="region of interest" description="Disordered" evidence="1">
    <location>
        <begin position="26"/>
        <end position="47"/>
    </location>
</feature>
<evidence type="ECO:0000256" key="1">
    <source>
        <dbReference type="SAM" id="MobiDB-lite"/>
    </source>
</evidence>
<dbReference type="OrthoDB" id="3935682at2759"/>